<keyword evidence="1 3" id="KW-0853">WD repeat</keyword>
<dbReference type="PROSITE" id="PS50005">
    <property type="entry name" value="TPR"/>
    <property type="match status" value="3"/>
</dbReference>
<dbReference type="Proteomes" id="UP000287171">
    <property type="component" value="Unassembled WGS sequence"/>
</dbReference>
<dbReference type="RefSeq" id="WP_126625592.1">
    <property type="nucleotide sequence ID" value="NZ_BIFT01000001.1"/>
</dbReference>
<dbReference type="Gene3D" id="1.25.40.10">
    <property type="entry name" value="Tetratricopeptide repeat domain"/>
    <property type="match status" value="1"/>
</dbReference>
<accession>A0A402B0S2</accession>
<dbReference type="InterPro" id="IPR011990">
    <property type="entry name" value="TPR-like_helical_dom_sf"/>
</dbReference>
<keyword evidence="5" id="KW-0812">Transmembrane</keyword>
<name>A0A402B0S2_9CHLR</name>
<dbReference type="OrthoDB" id="135435at2"/>
<evidence type="ECO:0000256" key="1">
    <source>
        <dbReference type="ARBA" id="ARBA00022574"/>
    </source>
</evidence>
<reference evidence="7" key="1">
    <citation type="submission" date="2018-12" db="EMBL/GenBank/DDBJ databases">
        <title>Tengunoibacter tsumagoiensis gen. nov., sp. nov., Dictyobacter kobayashii sp. nov., D. alpinus sp. nov., and D. joshuensis sp. nov. and description of Dictyobacteraceae fam. nov. within the order Ktedonobacterales isolated from Tengu-no-mugimeshi.</title>
        <authorList>
            <person name="Wang C.M."/>
            <person name="Zheng Y."/>
            <person name="Sakai Y."/>
            <person name="Toyoda A."/>
            <person name="Minakuchi Y."/>
            <person name="Abe K."/>
            <person name="Yokota A."/>
            <person name="Yabe S."/>
        </authorList>
    </citation>
    <scope>NUCLEOTIDE SEQUENCE [LARGE SCALE GENOMIC DNA]</scope>
    <source>
        <strain evidence="7">Uno16</strain>
    </source>
</reference>
<feature type="repeat" description="WD" evidence="3">
    <location>
        <begin position="1148"/>
        <end position="1175"/>
    </location>
</feature>
<keyword evidence="5" id="KW-0472">Membrane</keyword>
<dbReference type="EMBL" id="BIFT01000001">
    <property type="protein sequence ID" value="GCE24938.1"/>
    <property type="molecule type" value="Genomic_DNA"/>
</dbReference>
<gene>
    <name evidence="6" type="ORF">KDA_04220</name>
</gene>
<keyword evidence="7" id="KW-1185">Reference proteome</keyword>
<evidence type="ECO:0000313" key="7">
    <source>
        <dbReference type="Proteomes" id="UP000287171"/>
    </source>
</evidence>
<dbReference type="SUPFAM" id="SSF52540">
    <property type="entry name" value="P-loop containing nucleoside triphosphate hydrolases"/>
    <property type="match status" value="1"/>
</dbReference>
<dbReference type="SUPFAM" id="SSF50978">
    <property type="entry name" value="WD40 repeat-like"/>
    <property type="match status" value="1"/>
</dbReference>
<dbReference type="InterPro" id="IPR036322">
    <property type="entry name" value="WD40_repeat_dom_sf"/>
</dbReference>
<feature type="repeat" description="WD" evidence="3">
    <location>
        <begin position="1097"/>
        <end position="1138"/>
    </location>
</feature>
<dbReference type="InterPro" id="IPR001680">
    <property type="entry name" value="WD40_rpt"/>
</dbReference>
<feature type="transmembrane region" description="Helical" evidence="5">
    <location>
        <begin position="182"/>
        <end position="201"/>
    </location>
</feature>
<feature type="repeat" description="WD" evidence="3">
    <location>
        <begin position="881"/>
        <end position="922"/>
    </location>
</feature>
<dbReference type="InterPro" id="IPR019775">
    <property type="entry name" value="WD40_repeat_CS"/>
</dbReference>
<dbReference type="InterPro" id="IPR019734">
    <property type="entry name" value="TPR_rpt"/>
</dbReference>
<feature type="repeat" description="TPR" evidence="4">
    <location>
        <begin position="704"/>
        <end position="737"/>
    </location>
</feature>
<dbReference type="CDD" id="cd00200">
    <property type="entry name" value="WD40"/>
    <property type="match status" value="1"/>
</dbReference>
<feature type="repeat" description="WD" evidence="3">
    <location>
        <begin position="1011"/>
        <end position="1052"/>
    </location>
</feature>
<evidence type="ECO:0000256" key="3">
    <source>
        <dbReference type="PROSITE-ProRule" id="PRU00221"/>
    </source>
</evidence>
<dbReference type="InterPro" id="IPR015943">
    <property type="entry name" value="WD40/YVTN_repeat-like_dom_sf"/>
</dbReference>
<sequence>MNNAFVSPEDLDLNEIFIGRERQVNDFIAYLENWQQQIQSTGSSSLTMPPSPNNRIAGFFVLLHGRGGFGKSTLLNHYHDIALEHKNELLVSEILDWEYAIQDRRMLFNVTQRESIDAYQYYNLLYKRLASVMGKQRKEFTMYRAAEQSVLSARSKAYEILEELRHEEGFSWLRHLSVARDVFLAVLATIAPAGVGIMLTNELLLAKVREMFDAGAEIGGEQLQRLRTYLQEQLGGDLSDYLDAPLQLGLALGQDLARFAIRRPLLLFFDTYEEIDEGDKLLQICMGAAGARVGWIISGRDNLWSGTTQRRRSMDAEYGYRELVYPNRSIVVDFSADGVGDFTLSDIEQYFALICQKTHTPWLPEEAQKNATRILEITRGVPLAVRIVAGKYLETADLSFLKEEVYTGQTIIEPMVMRYLVHTRDNHDDRVRLYGLALLRRIEDAELIATALGVTQGQENELVRMHRRYGFIFTKRGQPSLHQEVRHFLRLWLLQNRTSPEVMGAIKRLHAVLYAQFVLKDKNYAPTDLRKRLEDKEWIQSYFDLTELTFWLNPGDGVKFLLSFMCAASVYQREANREARLQGQFFEHIMKEKDHSIWKYADNCLVFNNNRRPLRDEFTSLLDLVRLASEKNISFVSPPLSRPFDKELEAALWWRLAEAYSTIDVHEAIFYYEKAERRLRDKEVKKALEDTRQIKNTLAAPHTVHDYLQLGREAVLDNDPERAIKYFNEALVLNKDSVAAYIERGSAYLSQNNLKNSIEDFTQALNRDPKNVVAYRKRAGVYEAQGNLALAISDLEHTLKLDPDNEIIKDRLQKLRDRYKVIIQGYGPGPGPGPHWQPKKRTVPVIIVGTIILFLITGLIGTIFYFPQLFSNHNLALLATYNGHNDVVEGVAWSPNGKYIAATSFDREIHIFDANTRRIVSICRGHTDDVWAVTWSPDSTKIASGSDDATMRIWDAQTGVQLFSDDQGKQAIQGISWSYDSNSIAASDLGGTLRIWNVSDLHKVTVISLPQTGHTNGSHGLAWSRDNRYLVIGNENRTVDVWDVSAKRIITTYKEHTTAVYSVAWSPDDQTIASGGSDNTLRVWNIHTGKTRFVTPDNTFQDSIYGLAWSPNGSYLATASKDTSVHVFNSSNGQLLASYTGGKPKAYMTGISWSPDSKRLVTGNFDHKVYIWQLP</sequence>
<feature type="transmembrane region" description="Helical" evidence="5">
    <location>
        <begin position="845"/>
        <end position="866"/>
    </location>
</feature>
<dbReference type="InterPro" id="IPR020472">
    <property type="entry name" value="WD40_PAC1"/>
</dbReference>
<dbReference type="SMART" id="SM00320">
    <property type="entry name" value="WD40"/>
    <property type="match status" value="7"/>
</dbReference>
<keyword evidence="4" id="KW-0802">TPR repeat</keyword>
<dbReference type="AlphaFoldDB" id="A0A402B0S2"/>
<feature type="repeat" description="TPR" evidence="4">
    <location>
        <begin position="738"/>
        <end position="771"/>
    </location>
</feature>
<proteinExistence type="predicted"/>
<dbReference type="PROSITE" id="PS50294">
    <property type="entry name" value="WD_REPEATS_REGION"/>
    <property type="match status" value="5"/>
</dbReference>
<dbReference type="PRINTS" id="PR00320">
    <property type="entry name" value="GPROTEINBRPT"/>
</dbReference>
<organism evidence="6 7">
    <name type="scientific">Dictyobacter alpinus</name>
    <dbReference type="NCBI Taxonomy" id="2014873"/>
    <lineage>
        <taxon>Bacteria</taxon>
        <taxon>Bacillati</taxon>
        <taxon>Chloroflexota</taxon>
        <taxon>Ktedonobacteria</taxon>
        <taxon>Ktedonobacterales</taxon>
        <taxon>Dictyobacteraceae</taxon>
        <taxon>Dictyobacter</taxon>
    </lineage>
</organism>
<dbReference type="Pfam" id="PF00400">
    <property type="entry name" value="WD40"/>
    <property type="match status" value="7"/>
</dbReference>
<evidence type="ECO:0000313" key="6">
    <source>
        <dbReference type="EMBL" id="GCE24938.1"/>
    </source>
</evidence>
<keyword evidence="2" id="KW-0677">Repeat</keyword>
<feature type="repeat" description="WD" evidence="3">
    <location>
        <begin position="1053"/>
        <end position="1094"/>
    </location>
</feature>
<dbReference type="SUPFAM" id="SSF48452">
    <property type="entry name" value="TPR-like"/>
    <property type="match status" value="1"/>
</dbReference>
<dbReference type="PANTHER" id="PTHR19848:SF8">
    <property type="entry name" value="F-BOX AND WD REPEAT DOMAIN CONTAINING 7"/>
    <property type="match status" value="1"/>
</dbReference>
<evidence type="ECO:0000256" key="2">
    <source>
        <dbReference type="ARBA" id="ARBA00022737"/>
    </source>
</evidence>
<comment type="caution">
    <text evidence="6">The sequence shown here is derived from an EMBL/GenBank/DDBJ whole genome shotgun (WGS) entry which is preliminary data.</text>
</comment>
<evidence type="ECO:0000256" key="4">
    <source>
        <dbReference type="PROSITE-ProRule" id="PRU00339"/>
    </source>
</evidence>
<dbReference type="PROSITE" id="PS50082">
    <property type="entry name" value="WD_REPEATS_2"/>
    <property type="match status" value="6"/>
</dbReference>
<dbReference type="Pfam" id="PF13432">
    <property type="entry name" value="TPR_16"/>
    <property type="match status" value="1"/>
</dbReference>
<dbReference type="InterPro" id="IPR027417">
    <property type="entry name" value="P-loop_NTPase"/>
</dbReference>
<dbReference type="SMART" id="SM00028">
    <property type="entry name" value="TPR"/>
    <property type="match status" value="4"/>
</dbReference>
<feature type="repeat" description="WD" evidence="3">
    <location>
        <begin position="923"/>
        <end position="964"/>
    </location>
</feature>
<dbReference type="PROSITE" id="PS00678">
    <property type="entry name" value="WD_REPEATS_1"/>
    <property type="match status" value="2"/>
</dbReference>
<evidence type="ECO:0000256" key="5">
    <source>
        <dbReference type="SAM" id="Phobius"/>
    </source>
</evidence>
<dbReference type="PANTHER" id="PTHR19848">
    <property type="entry name" value="WD40 REPEAT PROTEIN"/>
    <property type="match status" value="1"/>
</dbReference>
<evidence type="ECO:0008006" key="8">
    <source>
        <dbReference type="Google" id="ProtNLM"/>
    </source>
</evidence>
<protein>
    <recommendedName>
        <fullName evidence="8">Anaphase-promoting complex subunit 4 WD40 domain-containing protein</fullName>
    </recommendedName>
</protein>
<dbReference type="Gene3D" id="2.130.10.10">
    <property type="entry name" value="YVTN repeat-like/Quinoprotein amine dehydrogenase"/>
    <property type="match status" value="3"/>
</dbReference>
<feature type="repeat" description="TPR" evidence="4">
    <location>
        <begin position="772"/>
        <end position="805"/>
    </location>
</feature>
<keyword evidence="5" id="KW-1133">Transmembrane helix</keyword>